<dbReference type="Proteomes" id="UP001302349">
    <property type="component" value="Chromosome"/>
</dbReference>
<organism evidence="4 5">
    <name type="scientific">Imperialibacter roseus</name>
    <dbReference type="NCBI Taxonomy" id="1324217"/>
    <lineage>
        <taxon>Bacteria</taxon>
        <taxon>Pseudomonadati</taxon>
        <taxon>Bacteroidota</taxon>
        <taxon>Cytophagia</taxon>
        <taxon>Cytophagales</taxon>
        <taxon>Flammeovirgaceae</taxon>
        <taxon>Imperialibacter</taxon>
    </lineage>
</organism>
<keyword evidence="1" id="KW-0472">Membrane</keyword>
<evidence type="ECO:0000256" key="3">
    <source>
        <dbReference type="SAM" id="SignalP"/>
    </source>
</evidence>
<evidence type="ECO:0000256" key="2">
    <source>
        <dbReference type="ARBA" id="ARBA00022692"/>
    </source>
</evidence>
<dbReference type="Gene3D" id="2.40.160.50">
    <property type="entry name" value="membrane protein fhac: a member of the omp85/tpsb transporter family"/>
    <property type="match status" value="1"/>
</dbReference>
<dbReference type="PANTHER" id="PTHR12815:SF18">
    <property type="entry name" value="SORTING AND ASSEMBLY MACHINERY COMPONENT 50 HOMOLOG"/>
    <property type="match status" value="1"/>
</dbReference>
<dbReference type="EMBL" id="CP136051">
    <property type="protein sequence ID" value="WOK05957.1"/>
    <property type="molecule type" value="Genomic_DNA"/>
</dbReference>
<sequence length="565" mass="63060">MGRLASCLLAWGALAFFGTTEAMSQVYTINIQPADTLASYALKTLDNRKFTDSVQVVSTLRQITSKLRLAGYIFADFHDLRWKGDTVNGFLSAGKKQYLSLRNARNGKQYSSWRSLQNKAGFTRDLELYLNNGYPFARLYFTEAVFSHDTLRATLEVEKGPQIVFDSLVIREKGKTKASFLQKYLFIATGSPYSEKAFQGIASRINNSGYLRTSSSPQVEFYAGKARVSLAVDELKVNQIDGVIGFLPDQNSETGKLLLTGQVETDLHNLFGTGKHVYLNWQNFNVASQKLEVAYDHPVLLGSPLDFHGAFQQLKQDSSFVTRSAQAGFKLPIGYFLKLRFGVDFRQNSLLSANRISSADKLINADSRMNQYQVGITYTQLDDLLLPSKGMSSGLTIGVGQKEIVRNSMVDPELYNDVQLKSIQTTIEGYLENYLKPAKAVVFAQQVYVGSILNDQVFRNDLFRFGGLRRLRGFNENQFYGQHYGVGVAELRFLFQEESYFVTFADQGIISSEAGSWVYAAGVGGGMVLKVNNGIFRLMLAVGGTKGQPMDVTQPKVHFGFVNRF</sequence>
<keyword evidence="5" id="KW-1185">Reference proteome</keyword>
<evidence type="ECO:0000313" key="5">
    <source>
        <dbReference type="Proteomes" id="UP001302349"/>
    </source>
</evidence>
<keyword evidence="1" id="KW-1134">Transmembrane beta strand</keyword>
<dbReference type="PANTHER" id="PTHR12815">
    <property type="entry name" value="SORTING AND ASSEMBLY MACHINERY SAMM50 PROTEIN FAMILY MEMBER"/>
    <property type="match status" value="1"/>
</dbReference>
<reference evidence="4 5" key="1">
    <citation type="journal article" date="2023" name="Microbiol. Resour. Announc.">
        <title>Complete Genome Sequence of Imperialibacter roseus strain P4T.</title>
        <authorList>
            <person name="Tizabi D.R."/>
            <person name="Bachvaroff T."/>
            <person name="Hill R.T."/>
        </authorList>
    </citation>
    <scope>NUCLEOTIDE SEQUENCE [LARGE SCALE GENOMIC DNA]</scope>
    <source>
        <strain evidence="4 5">P4T</strain>
    </source>
</reference>
<accession>A0ABZ0ILR0</accession>
<name>A0ABZ0ILR0_9BACT</name>
<dbReference type="RefSeq" id="WP_317488699.1">
    <property type="nucleotide sequence ID" value="NZ_CP136051.1"/>
</dbReference>
<proteinExistence type="predicted"/>
<dbReference type="InterPro" id="IPR039910">
    <property type="entry name" value="D15-like"/>
</dbReference>
<gene>
    <name evidence="4" type="ORF">RT717_23045</name>
</gene>
<feature type="chain" id="PRO_5046881541" evidence="3">
    <location>
        <begin position="25"/>
        <end position="565"/>
    </location>
</feature>
<keyword evidence="2" id="KW-0812">Transmembrane</keyword>
<keyword evidence="3" id="KW-0732">Signal</keyword>
<evidence type="ECO:0000313" key="4">
    <source>
        <dbReference type="EMBL" id="WOK05957.1"/>
    </source>
</evidence>
<feature type="signal peptide" evidence="3">
    <location>
        <begin position="1"/>
        <end position="24"/>
    </location>
</feature>
<evidence type="ECO:0000256" key="1">
    <source>
        <dbReference type="ARBA" id="ARBA00022452"/>
    </source>
</evidence>
<protein>
    <submittedName>
        <fullName evidence="4">BamA/TamA family outer membrane protein</fullName>
    </submittedName>
</protein>